<keyword evidence="7" id="KW-1185">Reference proteome</keyword>
<dbReference type="AlphaFoldDB" id="A0A143HD34"/>
<dbReference type="InterPro" id="IPR052527">
    <property type="entry name" value="Metal_cation-efflux_comp"/>
</dbReference>
<evidence type="ECO:0000256" key="1">
    <source>
        <dbReference type="ARBA" id="ARBA00004141"/>
    </source>
</evidence>
<evidence type="ECO:0000256" key="2">
    <source>
        <dbReference type="ARBA" id="ARBA00022692"/>
    </source>
</evidence>
<organism evidence="6 7">
    <name type="scientific">Rummeliibacillus stabekisii</name>
    <dbReference type="NCBI Taxonomy" id="241244"/>
    <lineage>
        <taxon>Bacteria</taxon>
        <taxon>Bacillati</taxon>
        <taxon>Bacillota</taxon>
        <taxon>Bacilli</taxon>
        <taxon>Bacillales</taxon>
        <taxon>Caryophanaceae</taxon>
        <taxon>Rummeliibacillus</taxon>
    </lineage>
</organism>
<reference evidence="6 7" key="1">
    <citation type="journal article" date="2016" name="Genome Announc.">
        <title>Whole-Genome Sequence of Rummeliibacillus stabekisii Strain PP9 Isolated from Antarctic Soil.</title>
        <authorList>
            <person name="da Mota F.F."/>
            <person name="Vollu R.E."/>
            <person name="Jurelevicius D."/>
            <person name="Seldin L."/>
        </authorList>
    </citation>
    <scope>NUCLEOTIDE SEQUENCE [LARGE SCALE GENOMIC DNA]</scope>
    <source>
        <strain evidence="6 7">PP9</strain>
    </source>
</reference>
<sequence>MLFIIVFALICIQRLVELRVARNNERYMKSQGAIEFGQAHYKYIVMLHVAFLASLFIEYMVKESTLSPIWPWLLAVFIVLQLGRIWAIKSLGHFWNTKIIVLPNAQLVKKGPYKWIPHPNYVIVALEILVIPLIFQAYVTAIFFTLLNMLMMYVRIPEEERALNSIYKKQEQY</sequence>
<dbReference type="STRING" id="241244.ATY39_09460"/>
<evidence type="ECO:0000313" key="7">
    <source>
        <dbReference type="Proteomes" id="UP000076021"/>
    </source>
</evidence>
<feature type="transmembrane region" description="Helical" evidence="5">
    <location>
        <begin position="121"/>
        <end position="147"/>
    </location>
</feature>
<dbReference type="GO" id="GO:0032259">
    <property type="term" value="P:methylation"/>
    <property type="evidence" value="ECO:0007669"/>
    <property type="project" value="UniProtKB-KW"/>
</dbReference>
<dbReference type="PANTHER" id="PTHR43847">
    <property type="entry name" value="BLL3993 PROTEIN"/>
    <property type="match status" value="1"/>
</dbReference>
<keyword evidence="2 5" id="KW-0812">Transmembrane</keyword>
<dbReference type="GO" id="GO:0004671">
    <property type="term" value="F:protein C-terminal S-isoprenylcysteine carboxyl O-methyltransferase activity"/>
    <property type="evidence" value="ECO:0007669"/>
    <property type="project" value="InterPro"/>
</dbReference>
<dbReference type="OrthoDB" id="7203053at2"/>
<name>A0A143HD34_9BACL</name>
<comment type="subcellular location">
    <subcellularLocation>
        <location evidence="1">Membrane</location>
        <topology evidence="1">Multi-pass membrane protein</topology>
    </subcellularLocation>
</comment>
<evidence type="ECO:0000256" key="4">
    <source>
        <dbReference type="ARBA" id="ARBA00023136"/>
    </source>
</evidence>
<keyword evidence="6" id="KW-0489">Methyltransferase</keyword>
<dbReference type="PANTHER" id="PTHR43847:SF1">
    <property type="entry name" value="BLL3993 PROTEIN"/>
    <property type="match status" value="1"/>
</dbReference>
<reference evidence="7" key="2">
    <citation type="submission" date="2016-03" db="EMBL/GenBank/DDBJ databases">
        <authorList>
            <person name="Ploux O."/>
        </authorList>
    </citation>
    <scope>NUCLEOTIDE SEQUENCE [LARGE SCALE GENOMIC DNA]</scope>
    <source>
        <strain evidence="7">PP9</strain>
    </source>
</reference>
<protein>
    <submittedName>
        <fullName evidence="6">Isoprenylcysteine carboxyl methyltransferase</fullName>
    </submittedName>
</protein>
<dbReference type="RefSeq" id="WP_066789078.1">
    <property type="nucleotide sequence ID" value="NZ_CP014806.1"/>
</dbReference>
<evidence type="ECO:0000256" key="3">
    <source>
        <dbReference type="ARBA" id="ARBA00022989"/>
    </source>
</evidence>
<feature type="transmembrane region" description="Helical" evidence="5">
    <location>
        <begin position="68"/>
        <end position="87"/>
    </location>
</feature>
<dbReference type="Gene3D" id="1.20.120.1630">
    <property type="match status" value="1"/>
</dbReference>
<dbReference type="Proteomes" id="UP000076021">
    <property type="component" value="Chromosome"/>
</dbReference>
<gene>
    <name evidence="6" type="ORF">ATY39_09460</name>
</gene>
<dbReference type="Pfam" id="PF04140">
    <property type="entry name" value="ICMT"/>
    <property type="match status" value="1"/>
</dbReference>
<dbReference type="EMBL" id="CP014806">
    <property type="protein sequence ID" value="AMW99667.1"/>
    <property type="molecule type" value="Genomic_DNA"/>
</dbReference>
<feature type="transmembrane region" description="Helical" evidence="5">
    <location>
        <begin position="42"/>
        <end position="61"/>
    </location>
</feature>
<dbReference type="GO" id="GO:0016020">
    <property type="term" value="C:membrane"/>
    <property type="evidence" value="ECO:0007669"/>
    <property type="project" value="UniProtKB-SubCell"/>
</dbReference>
<keyword evidence="3 5" id="KW-1133">Transmembrane helix</keyword>
<keyword evidence="6" id="KW-0808">Transferase</keyword>
<proteinExistence type="predicted"/>
<keyword evidence="4 5" id="KW-0472">Membrane</keyword>
<evidence type="ECO:0000313" key="6">
    <source>
        <dbReference type="EMBL" id="AMW99667.1"/>
    </source>
</evidence>
<dbReference type="InterPro" id="IPR007269">
    <property type="entry name" value="ICMT_MeTrfase"/>
</dbReference>
<dbReference type="KEGG" id="rst:ATY39_09460"/>
<accession>A0A143HD34</accession>
<evidence type="ECO:0000256" key="5">
    <source>
        <dbReference type="SAM" id="Phobius"/>
    </source>
</evidence>